<dbReference type="Proteomes" id="UP000309997">
    <property type="component" value="Unassembled WGS sequence"/>
</dbReference>
<comment type="caution">
    <text evidence="1">The sequence shown here is derived from an EMBL/GenBank/DDBJ whole genome shotgun (WGS) entry which is preliminary data.</text>
</comment>
<gene>
    <name evidence="1" type="ORF">D5086_008089</name>
</gene>
<protein>
    <submittedName>
        <fullName evidence="1">Uncharacterized protein</fullName>
    </submittedName>
</protein>
<keyword evidence="2" id="KW-1185">Reference proteome</keyword>
<proteinExistence type="predicted"/>
<organism evidence="1 2">
    <name type="scientific">Populus alba</name>
    <name type="common">White poplar</name>
    <dbReference type="NCBI Taxonomy" id="43335"/>
    <lineage>
        <taxon>Eukaryota</taxon>
        <taxon>Viridiplantae</taxon>
        <taxon>Streptophyta</taxon>
        <taxon>Embryophyta</taxon>
        <taxon>Tracheophyta</taxon>
        <taxon>Spermatophyta</taxon>
        <taxon>Magnoliopsida</taxon>
        <taxon>eudicotyledons</taxon>
        <taxon>Gunneridae</taxon>
        <taxon>Pentapetalae</taxon>
        <taxon>rosids</taxon>
        <taxon>fabids</taxon>
        <taxon>Malpighiales</taxon>
        <taxon>Salicaceae</taxon>
        <taxon>Saliceae</taxon>
        <taxon>Populus</taxon>
    </lineage>
</organism>
<evidence type="ECO:0000313" key="1">
    <source>
        <dbReference type="EMBL" id="KAL3596452.1"/>
    </source>
</evidence>
<accession>A0ACC4CFS8</accession>
<dbReference type="EMBL" id="RCHU02000004">
    <property type="protein sequence ID" value="KAL3596452.1"/>
    <property type="molecule type" value="Genomic_DNA"/>
</dbReference>
<name>A0ACC4CFS8_POPAL</name>
<evidence type="ECO:0000313" key="2">
    <source>
        <dbReference type="Proteomes" id="UP000309997"/>
    </source>
</evidence>
<sequence length="166" mass="19139">MSRTSNLETFSYYKVASKDLNYTNTEPKNPIIATRKKDVIDILYQTYPLRPALPYIRIEEQHSFILQGMEADRKRPGFQSFWYLTMRGEKGLCWEMRNGEKAGLDPAFCADAILEAAEAERRKDLEAAVADMAIWGRAEQTRQALFGELPAMAVPLEIWKLNWTLD</sequence>
<reference evidence="1 2" key="1">
    <citation type="journal article" date="2024" name="Plant Biotechnol. J.">
        <title>Genome and CRISPR/Cas9 system of a widespread forest tree (Populus alba) in the world.</title>
        <authorList>
            <person name="Liu Y.J."/>
            <person name="Jiang P.F."/>
            <person name="Han X.M."/>
            <person name="Li X.Y."/>
            <person name="Wang H.M."/>
            <person name="Wang Y.J."/>
            <person name="Wang X.X."/>
            <person name="Zeng Q.Y."/>
        </authorList>
    </citation>
    <scope>NUCLEOTIDE SEQUENCE [LARGE SCALE GENOMIC DNA]</scope>
    <source>
        <strain evidence="2">cv. PAL-ZL1</strain>
    </source>
</reference>